<organism evidence="15 16">
    <name type="scientific">Mycena pura</name>
    <dbReference type="NCBI Taxonomy" id="153505"/>
    <lineage>
        <taxon>Eukaryota</taxon>
        <taxon>Fungi</taxon>
        <taxon>Dikarya</taxon>
        <taxon>Basidiomycota</taxon>
        <taxon>Agaricomycotina</taxon>
        <taxon>Agaricomycetes</taxon>
        <taxon>Agaricomycetidae</taxon>
        <taxon>Agaricales</taxon>
        <taxon>Marasmiineae</taxon>
        <taxon>Mycenaceae</taxon>
        <taxon>Mycena</taxon>
    </lineage>
</organism>
<feature type="region of interest" description="Disordered" evidence="13">
    <location>
        <begin position="478"/>
        <end position="508"/>
    </location>
</feature>
<keyword evidence="3" id="KW-0540">Nuclease</keyword>
<sequence length="839" mass="92279">MPPGSPYNSFVVPYRIRVDEFTASAGLETAPALHLLSHTHSDHITGLQAKSFGYTVICSHDAKEMLLRHEVYAERSLREHEYRAEATRTYSHLKVDPLVYPDGSMYYTGARDLLKPLPLNTPTKIELTNDEWVTVTLFDANHCPGAVMFLIEGEHGAVLHTGDFRAEPWFLEAITHNPFLQPYLASVDNLPGDSTLEVIYLDTASVMSSAPVPTKAQATHGLVELMKLLPPTTYYFINSWTWGYEDALKAISRDFRSKIHFDRYKHNIYTNISDPVLRSIGTRDDGATRFHACERFDRCDYVAVADHHHETTSLSLKSKRVIYVNPVTMSAERWGMYLQESKLAIARGELLTNLLVPLSRHSPLPELQAFVSLFRPRKVVPNTLIPAFRGPDWKAIDRMFADCLSKPPHLEDLDSEAMDLRVDDALGDMEDAALLNVVGGDSVRGVAEKWAESGSLRRKLEILRSWLGGRERRAIDRILPPAAPPVPGYSHARGLDSEDEESDDDDERGRTAHLLFAGLAGIEGSPAAWGVRPSSSPATPATGGARAPFLTPTSSPLREAWRPPHRDKGKKRQRDSESQSQCPPSETPPRAAKRTKLGDGLGSPFSSAPMKHGCDTSAWFATSSPPNPLHPVENTLLRASQSRLPSVPWDGCTTGSSPPPHILRAAAAVHTPPSASRPRILRSPAGGHYTVYEILPASSPLHAEPEQPQGPDPTEGVSAGVTLDLSAIEAERARLAQRLKLQDRLLRAAHPGCVIPGFAAKRRKLEHRAFVLDTKAAFLRAAAEAPAEMAGLSFETVYDAGEPREKPYAADSALRARIEEALKRGVQPMAPPLLSALLE</sequence>
<evidence type="ECO:0000256" key="3">
    <source>
        <dbReference type="ARBA" id="ARBA00022722"/>
    </source>
</evidence>
<dbReference type="InterPro" id="IPR036866">
    <property type="entry name" value="RibonucZ/Hydroxyglut_hydro"/>
</dbReference>
<evidence type="ECO:0000256" key="2">
    <source>
        <dbReference type="ARBA" id="ARBA00010304"/>
    </source>
</evidence>
<evidence type="ECO:0000256" key="7">
    <source>
        <dbReference type="ARBA" id="ARBA00022839"/>
    </source>
</evidence>
<feature type="region of interest" description="Disordered" evidence="13">
    <location>
        <begin position="526"/>
        <end position="609"/>
    </location>
</feature>
<dbReference type="GO" id="GO:0035312">
    <property type="term" value="F:5'-3' DNA exonuclease activity"/>
    <property type="evidence" value="ECO:0007669"/>
    <property type="project" value="TreeGrafter"/>
</dbReference>
<keyword evidence="9" id="KW-0234">DNA repair</keyword>
<feature type="domain" description="DNA repair metallo-beta-lactamase" evidence="14">
    <location>
        <begin position="281"/>
        <end position="383"/>
    </location>
</feature>
<keyword evidence="16" id="KW-1185">Reference proteome</keyword>
<evidence type="ECO:0000256" key="12">
    <source>
        <dbReference type="ARBA" id="ARBA00042677"/>
    </source>
</evidence>
<feature type="compositionally biased region" description="Low complexity" evidence="13">
    <location>
        <begin position="537"/>
        <end position="548"/>
    </location>
</feature>
<evidence type="ECO:0000256" key="6">
    <source>
        <dbReference type="ARBA" id="ARBA00022801"/>
    </source>
</evidence>
<dbReference type="GO" id="GO:0003684">
    <property type="term" value="F:damaged DNA binding"/>
    <property type="evidence" value="ECO:0007669"/>
    <property type="project" value="TreeGrafter"/>
</dbReference>
<dbReference type="GO" id="GO:0036297">
    <property type="term" value="P:interstrand cross-link repair"/>
    <property type="evidence" value="ECO:0007669"/>
    <property type="project" value="TreeGrafter"/>
</dbReference>
<evidence type="ECO:0000259" key="14">
    <source>
        <dbReference type="Pfam" id="PF07522"/>
    </source>
</evidence>
<name>A0AAD6V6N3_9AGAR</name>
<reference evidence="15" key="1">
    <citation type="submission" date="2023-03" db="EMBL/GenBank/DDBJ databases">
        <title>Massive genome expansion in bonnet fungi (Mycena s.s.) driven by repeated elements and novel gene families across ecological guilds.</title>
        <authorList>
            <consortium name="Lawrence Berkeley National Laboratory"/>
            <person name="Harder C.B."/>
            <person name="Miyauchi S."/>
            <person name="Viragh M."/>
            <person name="Kuo A."/>
            <person name="Thoen E."/>
            <person name="Andreopoulos B."/>
            <person name="Lu D."/>
            <person name="Skrede I."/>
            <person name="Drula E."/>
            <person name="Henrissat B."/>
            <person name="Morin E."/>
            <person name="Kohler A."/>
            <person name="Barry K."/>
            <person name="LaButti K."/>
            <person name="Morin E."/>
            <person name="Salamov A."/>
            <person name="Lipzen A."/>
            <person name="Mereny Z."/>
            <person name="Hegedus B."/>
            <person name="Baldrian P."/>
            <person name="Stursova M."/>
            <person name="Weitz H."/>
            <person name="Taylor A."/>
            <person name="Grigoriev I.V."/>
            <person name="Nagy L.G."/>
            <person name="Martin F."/>
            <person name="Kauserud H."/>
        </authorList>
    </citation>
    <scope>NUCLEOTIDE SEQUENCE</scope>
    <source>
        <strain evidence="15">9144</strain>
    </source>
</reference>
<dbReference type="GO" id="GO:0005634">
    <property type="term" value="C:nucleus"/>
    <property type="evidence" value="ECO:0007669"/>
    <property type="project" value="UniProtKB-SubCell"/>
</dbReference>
<dbReference type="GO" id="GO:0004519">
    <property type="term" value="F:endonuclease activity"/>
    <property type="evidence" value="ECO:0007669"/>
    <property type="project" value="UniProtKB-KW"/>
</dbReference>
<keyword evidence="8" id="KW-0233">DNA recombination</keyword>
<dbReference type="GO" id="GO:0006310">
    <property type="term" value="P:DNA recombination"/>
    <property type="evidence" value="ECO:0007669"/>
    <property type="project" value="UniProtKB-KW"/>
</dbReference>
<evidence type="ECO:0000256" key="11">
    <source>
        <dbReference type="ARBA" id="ARBA00039759"/>
    </source>
</evidence>
<evidence type="ECO:0000256" key="8">
    <source>
        <dbReference type="ARBA" id="ARBA00023172"/>
    </source>
</evidence>
<accession>A0AAD6V6N3</accession>
<keyword evidence="6" id="KW-0378">Hydrolase</keyword>
<evidence type="ECO:0000256" key="10">
    <source>
        <dbReference type="ARBA" id="ARBA00023242"/>
    </source>
</evidence>
<dbReference type="GO" id="GO:0006303">
    <property type="term" value="P:double-strand break repair via nonhomologous end joining"/>
    <property type="evidence" value="ECO:0007669"/>
    <property type="project" value="TreeGrafter"/>
</dbReference>
<dbReference type="InterPro" id="IPR011084">
    <property type="entry name" value="DRMBL"/>
</dbReference>
<proteinExistence type="inferred from homology"/>
<protein>
    <recommendedName>
        <fullName evidence="11">Protein artemis</fullName>
    </recommendedName>
    <alternativeName>
        <fullName evidence="12">DNA cross-link repair 1C protein</fullName>
    </alternativeName>
</protein>
<evidence type="ECO:0000313" key="15">
    <source>
        <dbReference type="EMBL" id="KAJ7202311.1"/>
    </source>
</evidence>
<comment type="similarity">
    <text evidence="2">Belongs to the DNA repair metallo-beta-lactamase (DRMBL) family.</text>
</comment>
<comment type="subcellular location">
    <subcellularLocation>
        <location evidence="1">Nucleus</location>
    </subcellularLocation>
</comment>
<dbReference type="AlphaFoldDB" id="A0AAD6V6N3"/>
<gene>
    <name evidence="15" type="ORF">GGX14DRAFT_463344</name>
</gene>
<keyword evidence="7" id="KW-0269">Exonuclease</keyword>
<dbReference type="GO" id="GO:0000723">
    <property type="term" value="P:telomere maintenance"/>
    <property type="evidence" value="ECO:0007669"/>
    <property type="project" value="TreeGrafter"/>
</dbReference>
<evidence type="ECO:0000313" key="16">
    <source>
        <dbReference type="Proteomes" id="UP001219525"/>
    </source>
</evidence>
<evidence type="ECO:0000256" key="5">
    <source>
        <dbReference type="ARBA" id="ARBA00022763"/>
    </source>
</evidence>
<evidence type="ECO:0000256" key="1">
    <source>
        <dbReference type="ARBA" id="ARBA00004123"/>
    </source>
</evidence>
<evidence type="ECO:0000256" key="9">
    <source>
        <dbReference type="ARBA" id="ARBA00023204"/>
    </source>
</evidence>
<dbReference type="PANTHER" id="PTHR23240">
    <property type="entry name" value="DNA CROSS-LINK REPAIR PROTEIN PSO2/SNM1-RELATED"/>
    <property type="match status" value="1"/>
</dbReference>
<comment type="caution">
    <text evidence="15">The sequence shown here is derived from an EMBL/GenBank/DDBJ whole genome shotgun (WGS) entry which is preliminary data.</text>
</comment>
<keyword evidence="4" id="KW-0255">Endonuclease</keyword>
<evidence type="ECO:0000256" key="13">
    <source>
        <dbReference type="SAM" id="MobiDB-lite"/>
    </source>
</evidence>
<evidence type="ECO:0000256" key="4">
    <source>
        <dbReference type="ARBA" id="ARBA00022759"/>
    </source>
</evidence>
<dbReference type="SUPFAM" id="SSF56281">
    <property type="entry name" value="Metallo-hydrolase/oxidoreductase"/>
    <property type="match status" value="1"/>
</dbReference>
<dbReference type="Gene3D" id="3.60.15.10">
    <property type="entry name" value="Ribonuclease Z/Hydroxyacylglutathione hydrolase-like"/>
    <property type="match status" value="1"/>
</dbReference>
<dbReference type="Pfam" id="PF07522">
    <property type="entry name" value="DRMBL"/>
    <property type="match status" value="1"/>
</dbReference>
<dbReference type="PANTHER" id="PTHR23240:SF8">
    <property type="entry name" value="PROTEIN ARTEMIS"/>
    <property type="match status" value="1"/>
</dbReference>
<dbReference type="Proteomes" id="UP001219525">
    <property type="component" value="Unassembled WGS sequence"/>
</dbReference>
<dbReference type="EMBL" id="JARJCW010000055">
    <property type="protein sequence ID" value="KAJ7202311.1"/>
    <property type="molecule type" value="Genomic_DNA"/>
</dbReference>
<keyword evidence="5" id="KW-0227">DNA damage</keyword>
<keyword evidence="10" id="KW-0539">Nucleus</keyword>
<feature type="compositionally biased region" description="Acidic residues" evidence="13">
    <location>
        <begin position="497"/>
        <end position="506"/>
    </location>
</feature>